<proteinExistence type="predicted"/>
<dbReference type="KEGG" id="tli:Tlie_0861"/>
<organism evidence="1 2">
    <name type="scientific">Thermovirga lienii (strain ATCC BAA-1197 / DSM 17291 / Cas60314)</name>
    <dbReference type="NCBI Taxonomy" id="580340"/>
    <lineage>
        <taxon>Bacteria</taxon>
        <taxon>Thermotogati</taxon>
        <taxon>Synergistota</taxon>
        <taxon>Synergistia</taxon>
        <taxon>Synergistales</taxon>
        <taxon>Thermovirgaceae</taxon>
        <taxon>Thermovirga</taxon>
    </lineage>
</organism>
<dbReference type="Proteomes" id="UP000005868">
    <property type="component" value="Chromosome"/>
</dbReference>
<dbReference type="HOGENOM" id="CLU_1346621_0_0_0"/>
<sequence length="195" mass="20864">MISSDSWLGALLEFWDEIVHGDKVPRLVKILLAAALLGATVWSGYVFKELTELAKPQIPPEVKPSPKVAEEAKRLDQVVGKFRATVQARGGSTELSVLASTISRKPFVPPPPPELQEGVSVTLAKEVTPPLIIVRAIIVNEPDSVALLDVDGLSDGLVVKKGASFGDGQGRIVAISAEKVVFTWAGQVYEASIEM</sequence>
<gene>
    <name evidence="1" type="ordered locus">Tlie_0861</name>
</gene>
<protein>
    <submittedName>
        <fullName evidence="1">Uncharacterized protein</fullName>
    </submittedName>
</protein>
<dbReference type="eggNOG" id="ENOG5032ZM8">
    <property type="taxonomic scope" value="Bacteria"/>
</dbReference>
<reference evidence="2" key="1">
    <citation type="submission" date="2011-10" db="EMBL/GenBank/DDBJ databases">
        <title>The complete genome of chromosome of Thermovirga lienii DSM 17291.</title>
        <authorList>
            <consortium name="US DOE Joint Genome Institute (JGI-PGF)"/>
            <person name="Lucas S."/>
            <person name="Copeland A."/>
            <person name="Lapidus A."/>
            <person name="Glavina del Rio T."/>
            <person name="Dalin E."/>
            <person name="Tice H."/>
            <person name="Bruce D."/>
            <person name="Goodwin L."/>
            <person name="Pitluck S."/>
            <person name="Peters L."/>
            <person name="Mikhailova N."/>
            <person name="Saunders E."/>
            <person name="Kyrpides N."/>
            <person name="Mavromatis K."/>
            <person name="Ivanova N."/>
            <person name="Last F.I."/>
            <person name="Brettin T."/>
            <person name="Detter J.C."/>
            <person name="Han C."/>
            <person name="Larimer F."/>
            <person name="Land M."/>
            <person name="Hauser L."/>
            <person name="Markowitz V."/>
            <person name="Cheng J.-F."/>
            <person name="Hugenholtz P."/>
            <person name="Woyke T."/>
            <person name="Wu D."/>
            <person name="Spring S."/>
            <person name="Schroeder M."/>
            <person name="Brambilla E.-M."/>
            <person name="Klenk H.-P."/>
            <person name="Eisen J.A."/>
        </authorList>
    </citation>
    <scope>NUCLEOTIDE SEQUENCE [LARGE SCALE GENOMIC DNA]</scope>
    <source>
        <strain evidence="2">ATCC BAA-1197 / DSM 17291 / Cas60314</strain>
    </source>
</reference>
<accession>G7V9P4</accession>
<evidence type="ECO:0000313" key="1">
    <source>
        <dbReference type="EMBL" id="AER66594.1"/>
    </source>
</evidence>
<dbReference type="AlphaFoldDB" id="G7V9P4"/>
<dbReference type="STRING" id="580340.Tlie_0861"/>
<keyword evidence="2" id="KW-1185">Reference proteome</keyword>
<dbReference type="EMBL" id="CP003096">
    <property type="protein sequence ID" value="AER66594.1"/>
    <property type="molecule type" value="Genomic_DNA"/>
</dbReference>
<reference evidence="1 2" key="2">
    <citation type="journal article" date="2012" name="Stand. Genomic Sci.">
        <title>Genome sequence of the moderately thermophilic, amino-acid-degrading and sulfur-reducing bacterium Thermovirga lienii type strain (Cas60314(T)).</title>
        <authorList>
            <person name="Goker M."/>
            <person name="Saunders E."/>
            <person name="Lapidus A."/>
            <person name="Nolan M."/>
            <person name="Lucas S."/>
            <person name="Hammon N."/>
            <person name="Deshpande S."/>
            <person name="Cheng J.F."/>
            <person name="Han C."/>
            <person name="Tapia R."/>
            <person name="Goodwin L.A."/>
            <person name="Pitluck S."/>
            <person name="Liolios K."/>
            <person name="Mavromatis K."/>
            <person name="Pagani I."/>
            <person name="Ivanova N."/>
            <person name="Mikhailova N."/>
            <person name="Pati A."/>
            <person name="Chen A."/>
            <person name="Palaniappan K."/>
            <person name="Land M."/>
            <person name="Chang Y.J."/>
            <person name="Jeffries C.D."/>
            <person name="Brambilla E.M."/>
            <person name="Rohde M."/>
            <person name="Spring S."/>
            <person name="Detter J.C."/>
            <person name="Woyke T."/>
            <person name="Bristow J."/>
            <person name="Eisen J.A."/>
            <person name="Markowitz V."/>
            <person name="Hugenholtz P."/>
            <person name="Kyrpides N.C."/>
            <person name="Klenk H.P."/>
        </authorList>
    </citation>
    <scope>NUCLEOTIDE SEQUENCE [LARGE SCALE GENOMIC DNA]</scope>
    <source>
        <strain evidence="2">ATCC BAA-1197 / DSM 17291 / Cas60314</strain>
    </source>
</reference>
<name>G7V9P4_THELD</name>
<evidence type="ECO:0000313" key="2">
    <source>
        <dbReference type="Proteomes" id="UP000005868"/>
    </source>
</evidence>